<keyword evidence="1" id="KW-0472">Membrane</keyword>
<gene>
    <name evidence="3" type="ORF">ES332_A13G116600v1</name>
</gene>
<dbReference type="EMBL" id="CM017622">
    <property type="protein sequence ID" value="TYH91455.1"/>
    <property type="molecule type" value="Genomic_DNA"/>
</dbReference>
<evidence type="ECO:0000313" key="3">
    <source>
        <dbReference type="EMBL" id="TYH91455.1"/>
    </source>
</evidence>
<dbReference type="PANTHER" id="PTHR47992">
    <property type="entry name" value="PROTEIN PHOSPHATASE"/>
    <property type="match status" value="1"/>
</dbReference>
<dbReference type="Proteomes" id="UP000322667">
    <property type="component" value="Chromosome A13"/>
</dbReference>
<dbReference type="SUPFAM" id="SSF81606">
    <property type="entry name" value="PP2C-like"/>
    <property type="match status" value="1"/>
</dbReference>
<reference evidence="3 4" key="1">
    <citation type="submission" date="2019-07" db="EMBL/GenBank/DDBJ databases">
        <title>WGS assembly of Gossypium tomentosum.</title>
        <authorList>
            <person name="Chen Z.J."/>
            <person name="Sreedasyam A."/>
            <person name="Ando A."/>
            <person name="Song Q."/>
            <person name="De L."/>
            <person name="Hulse-Kemp A."/>
            <person name="Ding M."/>
            <person name="Ye W."/>
            <person name="Kirkbride R."/>
            <person name="Jenkins J."/>
            <person name="Plott C."/>
            <person name="Lovell J."/>
            <person name="Lin Y.-M."/>
            <person name="Vaughn R."/>
            <person name="Liu B."/>
            <person name="Li W."/>
            <person name="Simpson S."/>
            <person name="Scheffler B."/>
            <person name="Saski C."/>
            <person name="Grover C."/>
            <person name="Hu G."/>
            <person name="Conover J."/>
            <person name="Carlson J."/>
            <person name="Shu S."/>
            <person name="Boston L."/>
            <person name="Williams M."/>
            <person name="Peterson D."/>
            <person name="Mcgee K."/>
            <person name="Jones D."/>
            <person name="Wendel J."/>
            <person name="Stelly D."/>
            <person name="Grimwood J."/>
            <person name="Schmutz J."/>
        </authorList>
    </citation>
    <scope>NUCLEOTIDE SEQUENCE [LARGE SCALE GENOMIC DNA]</scope>
    <source>
        <strain evidence="3">7179.01</strain>
    </source>
</reference>
<organism evidence="3 4">
    <name type="scientific">Gossypium tomentosum</name>
    <name type="common">Hawaiian cotton</name>
    <name type="synonym">Gossypium sandvicense</name>
    <dbReference type="NCBI Taxonomy" id="34277"/>
    <lineage>
        <taxon>Eukaryota</taxon>
        <taxon>Viridiplantae</taxon>
        <taxon>Streptophyta</taxon>
        <taxon>Embryophyta</taxon>
        <taxon>Tracheophyta</taxon>
        <taxon>Spermatophyta</taxon>
        <taxon>Magnoliopsida</taxon>
        <taxon>eudicotyledons</taxon>
        <taxon>Gunneridae</taxon>
        <taxon>Pentapetalae</taxon>
        <taxon>rosids</taxon>
        <taxon>malvids</taxon>
        <taxon>Malvales</taxon>
        <taxon>Malvaceae</taxon>
        <taxon>Malvoideae</taxon>
        <taxon>Gossypium</taxon>
    </lineage>
</organism>
<dbReference type="SMART" id="SM00332">
    <property type="entry name" value="PP2Cc"/>
    <property type="match status" value="1"/>
</dbReference>
<dbReference type="PROSITE" id="PS51746">
    <property type="entry name" value="PPM_2"/>
    <property type="match status" value="1"/>
</dbReference>
<protein>
    <recommendedName>
        <fullName evidence="2">PPM-type phosphatase domain-containing protein</fullName>
    </recommendedName>
</protein>
<dbReference type="InterPro" id="IPR001932">
    <property type="entry name" value="PPM-type_phosphatase-like_dom"/>
</dbReference>
<accession>A0A5D2MJ76</accession>
<dbReference type="Pfam" id="PF00481">
    <property type="entry name" value="PP2C"/>
    <property type="match status" value="1"/>
</dbReference>
<proteinExistence type="predicted"/>
<sequence>MNITITPLLHLTLSIPLLPFIKHPLGKHFLPLFLSFSSIIFPTLFLSTLLFFCFHFLSLSRVAIAKVFIFFCSVNFLGVFRFDFGPSFCRIFNPLIFDFHLEVNWVISYLGEGRSYLGSGKRKRHEGMIKFGFSLVKGKANHPMEDYHVGLFSIYDGHLVDIISSYLKKHLFANILKKLRLGRGGSTVVTTILINGIKLCVENVRDSRVVLSRGSQAIQMTTDHEPIIEQGNIENIVSRAFDDKSLKSHLRSDPDIQWTNIDNNTDILILASDGLWKVMSNQETIDIAKKFKDPQKASKQLIAEAVKRDSKDDISCVVVIFEG</sequence>
<keyword evidence="1" id="KW-0812">Transmembrane</keyword>
<feature type="transmembrane region" description="Helical" evidence="1">
    <location>
        <begin position="63"/>
        <end position="82"/>
    </location>
</feature>
<dbReference type="InterPro" id="IPR015655">
    <property type="entry name" value="PP2C"/>
</dbReference>
<evidence type="ECO:0000256" key="1">
    <source>
        <dbReference type="SAM" id="Phobius"/>
    </source>
</evidence>
<feature type="transmembrane region" description="Helical" evidence="1">
    <location>
        <begin position="32"/>
        <end position="57"/>
    </location>
</feature>
<feature type="domain" description="PPM-type phosphatase" evidence="2">
    <location>
        <begin position="130"/>
        <end position="321"/>
    </location>
</feature>
<evidence type="ECO:0000313" key="4">
    <source>
        <dbReference type="Proteomes" id="UP000322667"/>
    </source>
</evidence>
<keyword evidence="4" id="KW-1185">Reference proteome</keyword>
<dbReference type="GO" id="GO:0004722">
    <property type="term" value="F:protein serine/threonine phosphatase activity"/>
    <property type="evidence" value="ECO:0007669"/>
    <property type="project" value="InterPro"/>
</dbReference>
<dbReference type="AlphaFoldDB" id="A0A5D2MJ76"/>
<dbReference type="Gene3D" id="3.60.40.10">
    <property type="entry name" value="PPM-type phosphatase domain"/>
    <property type="match status" value="1"/>
</dbReference>
<evidence type="ECO:0000259" key="2">
    <source>
        <dbReference type="PROSITE" id="PS51746"/>
    </source>
</evidence>
<dbReference type="InterPro" id="IPR036457">
    <property type="entry name" value="PPM-type-like_dom_sf"/>
</dbReference>
<dbReference type="CDD" id="cd00143">
    <property type="entry name" value="PP2Cc"/>
    <property type="match status" value="1"/>
</dbReference>
<keyword evidence="1" id="KW-1133">Transmembrane helix</keyword>
<name>A0A5D2MJ76_GOSTO</name>